<proteinExistence type="predicted"/>
<dbReference type="EMBL" id="JAVFKY010000006">
    <property type="protein sequence ID" value="KAK5575118.1"/>
    <property type="molecule type" value="Genomic_DNA"/>
</dbReference>
<dbReference type="AlphaFoldDB" id="A0AAN7U193"/>
<reference evidence="3 4" key="1">
    <citation type="submission" date="2023-11" db="EMBL/GenBank/DDBJ databases">
        <title>Dfirmibasis_genome.</title>
        <authorList>
            <person name="Edelbroek B."/>
            <person name="Kjellin J."/>
            <person name="Jerlstrom-Hultqvist J."/>
            <person name="Soderbom F."/>
        </authorList>
    </citation>
    <scope>NUCLEOTIDE SEQUENCE [LARGE SCALE GENOMIC DNA]</scope>
    <source>
        <strain evidence="3 4">TNS-C-14</strain>
    </source>
</reference>
<keyword evidence="4" id="KW-1185">Reference proteome</keyword>
<keyword evidence="2" id="KW-0472">Membrane</keyword>
<evidence type="ECO:0000256" key="1">
    <source>
        <dbReference type="SAM" id="MobiDB-lite"/>
    </source>
</evidence>
<evidence type="ECO:0000256" key="2">
    <source>
        <dbReference type="SAM" id="Phobius"/>
    </source>
</evidence>
<comment type="caution">
    <text evidence="3">The sequence shown here is derived from an EMBL/GenBank/DDBJ whole genome shotgun (WGS) entry which is preliminary data.</text>
</comment>
<name>A0AAN7U193_9MYCE</name>
<feature type="transmembrane region" description="Helical" evidence="2">
    <location>
        <begin position="7"/>
        <end position="27"/>
    </location>
</feature>
<feature type="region of interest" description="Disordered" evidence="1">
    <location>
        <begin position="37"/>
        <end position="56"/>
    </location>
</feature>
<organism evidence="3 4">
    <name type="scientific">Dictyostelium firmibasis</name>
    <dbReference type="NCBI Taxonomy" id="79012"/>
    <lineage>
        <taxon>Eukaryota</taxon>
        <taxon>Amoebozoa</taxon>
        <taxon>Evosea</taxon>
        <taxon>Eumycetozoa</taxon>
        <taxon>Dictyostelia</taxon>
        <taxon>Dictyosteliales</taxon>
        <taxon>Dictyosteliaceae</taxon>
        <taxon>Dictyostelium</taxon>
    </lineage>
</organism>
<evidence type="ECO:0000313" key="3">
    <source>
        <dbReference type="EMBL" id="KAK5575118.1"/>
    </source>
</evidence>
<dbReference type="PROSITE" id="PS51257">
    <property type="entry name" value="PROKAR_LIPOPROTEIN"/>
    <property type="match status" value="1"/>
</dbReference>
<gene>
    <name evidence="3" type="ORF">RB653_010374</name>
</gene>
<keyword evidence="2" id="KW-1133">Transmembrane helix</keyword>
<accession>A0AAN7U193</accession>
<protein>
    <submittedName>
        <fullName evidence="3">Uncharacterized protein</fullName>
    </submittedName>
</protein>
<sequence length="387" mass="43483">MFNPKSSFINIILIIIIIIIISCISLSHCKSLISSSSLSSSSSFLSSSSSSSSSSSNKYLYSISSVNPNLESGQIVLVIDPLTNEILKNKTVYIPYRIIDLLDVDETSNSLLFFCLINDSKNLILSLNLDTFEFKEIGGTYGGWDYSYARQPYIFVNDHVFLPAKLTFYNATGLTVLHWDFTNKSEMGGSFHVIEIPIEDFNTDSSVPSMGGYDYVNSLLYVTYQSSSDESENNSTSIVCFDPFSINTNSTHRIHSGITNLIPGYIHLLFTDQNEGGSLYSLSKSFDTQSSIQVCKINFQTNNCDLILSKDMGPFYNSFDYRPYFVGGHDNSDLILLEFTERNAKPFINFQSINLLTWEESSPTILSNYWTSTFGPSYETFTFFAYV</sequence>
<evidence type="ECO:0000313" key="4">
    <source>
        <dbReference type="Proteomes" id="UP001344447"/>
    </source>
</evidence>
<keyword evidence="2" id="KW-0812">Transmembrane</keyword>
<dbReference type="Proteomes" id="UP001344447">
    <property type="component" value="Unassembled WGS sequence"/>
</dbReference>